<dbReference type="Gene3D" id="1.10.472.80">
    <property type="entry name" value="Ypt/Rab-GAP domain of gyp1p, domain 3"/>
    <property type="match status" value="1"/>
</dbReference>
<comment type="similarity">
    <text evidence="5">Belongs to the BUB2 family.</text>
</comment>
<reference evidence="7 8" key="1">
    <citation type="submission" date="2019-02" db="EMBL/GenBank/DDBJ databases">
        <title>Genome sequencing of the rare red list fungi Phellinidium pouzarii.</title>
        <authorList>
            <person name="Buettner E."/>
            <person name="Kellner H."/>
        </authorList>
    </citation>
    <scope>NUCLEOTIDE SEQUENCE [LARGE SCALE GENOMIC DNA]</scope>
    <source>
        <strain evidence="7 8">DSM 108285</strain>
    </source>
</reference>
<keyword evidence="8" id="KW-1185">Reference proteome</keyword>
<keyword evidence="2" id="KW-0963">Cytoplasm</keyword>
<keyword evidence="4" id="KW-0131">Cell cycle</keyword>
<evidence type="ECO:0000256" key="2">
    <source>
        <dbReference type="ARBA" id="ARBA00022490"/>
    </source>
</evidence>
<evidence type="ECO:0000256" key="5">
    <source>
        <dbReference type="ARBA" id="ARBA00061049"/>
    </source>
</evidence>
<name>A0A4S4LBH6_9AGAM</name>
<dbReference type="InterPro" id="IPR035969">
    <property type="entry name" value="Rab-GAP_TBC_sf"/>
</dbReference>
<dbReference type="OrthoDB" id="10263206at2759"/>
<dbReference type="InterPro" id="IPR000195">
    <property type="entry name" value="Rab-GAP-TBC_dom"/>
</dbReference>
<protein>
    <recommendedName>
        <fullName evidence="6">Rab-GAP TBC domain-containing protein</fullName>
    </recommendedName>
</protein>
<dbReference type="GO" id="GO:0005096">
    <property type="term" value="F:GTPase activator activity"/>
    <property type="evidence" value="ECO:0007669"/>
    <property type="project" value="TreeGrafter"/>
</dbReference>
<evidence type="ECO:0000256" key="3">
    <source>
        <dbReference type="ARBA" id="ARBA00023212"/>
    </source>
</evidence>
<proteinExistence type="inferred from homology"/>
<dbReference type="Gene3D" id="1.10.8.270">
    <property type="entry name" value="putative rabgap domain of human tbc1 domain family member 14 like domains"/>
    <property type="match status" value="1"/>
</dbReference>
<evidence type="ECO:0000256" key="4">
    <source>
        <dbReference type="ARBA" id="ARBA00023306"/>
    </source>
</evidence>
<dbReference type="FunFam" id="1.10.472.80:FF:000026">
    <property type="entry name" value="Mitotic check point protein (Bub2)"/>
    <property type="match status" value="1"/>
</dbReference>
<dbReference type="SUPFAM" id="SSF47923">
    <property type="entry name" value="Ypt/Rab-GAP domain of gyp1p"/>
    <property type="match status" value="2"/>
</dbReference>
<evidence type="ECO:0000313" key="8">
    <source>
        <dbReference type="Proteomes" id="UP000308199"/>
    </source>
</evidence>
<keyword evidence="3" id="KW-0206">Cytoskeleton</keyword>
<sequence length="368" mass="42664">MLRERYSVKWNGDFSKFDAQTCSCHVTVILFTLHWTAYSYNQKNPLTMADQEYEDAQRAARTFNRILNQPKLSTTAPRSEKHVDEGIKKLRRLILVDGVPHAIDSALRPRVWKILLGVNNLSTEKYLRYVGRGPCEFKEKIRNDTFRTLATDRGFKERVREDMLVRLLDAFVWRNHERLELAESHNLMPPPLTFTYVQGMNVLAAPFLYTLPSEIEAFFCFSRFIEYSCPLYVQQTLEGVHRGLNLLDRCLKIVDSELYDHLRSKRLSAEIYAFPSVMTLCACTPPLDQVLQLWDFLLAFGVHLNVLCVIAQLLLIRDELMLSKSPMKLLRTLPPLEAQSIIGIAVTLVRDIPADLYDELVRHPYEVR</sequence>
<dbReference type="GO" id="GO:0010948">
    <property type="term" value="P:negative regulation of cell cycle process"/>
    <property type="evidence" value="ECO:0007669"/>
    <property type="project" value="UniProtKB-ARBA"/>
</dbReference>
<gene>
    <name evidence="7" type="ORF">EW145_g2334</name>
</gene>
<comment type="caution">
    <text evidence="7">The sequence shown here is derived from an EMBL/GenBank/DDBJ whole genome shotgun (WGS) entry which is preliminary data.</text>
</comment>
<evidence type="ECO:0000313" key="7">
    <source>
        <dbReference type="EMBL" id="THH08989.1"/>
    </source>
</evidence>
<dbReference type="FunFam" id="1.10.8.270:FF:000035">
    <property type="entry name" value="Cell cycle arrest protein BUB2"/>
    <property type="match status" value="1"/>
</dbReference>
<dbReference type="SMART" id="SM00164">
    <property type="entry name" value="TBC"/>
    <property type="match status" value="1"/>
</dbReference>
<organism evidence="7 8">
    <name type="scientific">Phellinidium pouzarii</name>
    <dbReference type="NCBI Taxonomy" id="167371"/>
    <lineage>
        <taxon>Eukaryota</taxon>
        <taxon>Fungi</taxon>
        <taxon>Dikarya</taxon>
        <taxon>Basidiomycota</taxon>
        <taxon>Agaricomycotina</taxon>
        <taxon>Agaricomycetes</taxon>
        <taxon>Hymenochaetales</taxon>
        <taxon>Hymenochaetaceae</taxon>
        <taxon>Phellinidium</taxon>
    </lineage>
</organism>
<dbReference type="PANTHER" id="PTHR22957:SF263">
    <property type="entry name" value="MITOTIC CHECK POINT PROTEIN BUB2"/>
    <property type="match status" value="1"/>
</dbReference>
<accession>A0A4S4LBH6</accession>
<feature type="domain" description="Rab-GAP TBC" evidence="6">
    <location>
        <begin position="102"/>
        <end position="301"/>
    </location>
</feature>
<evidence type="ECO:0000259" key="6">
    <source>
        <dbReference type="PROSITE" id="PS50086"/>
    </source>
</evidence>
<comment type="subcellular location">
    <subcellularLocation>
        <location evidence="1">Cytoplasm</location>
        <location evidence="1">Cytoskeleton</location>
    </subcellularLocation>
</comment>
<dbReference type="AlphaFoldDB" id="A0A4S4LBH6"/>
<dbReference type="PANTHER" id="PTHR22957">
    <property type="entry name" value="TBC1 DOMAIN FAMILY MEMBER GTPASE-ACTIVATING PROTEIN"/>
    <property type="match status" value="1"/>
</dbReference>
<dbReference type="GO" id="GO:1990334">
    <property type="term" value="C:Bfa1-Bub2 complex"/>
    <property type="evidence" value="ECO:0007669"/>
    <property type="project" value="UniProtKB-ARBA"/>
</dbReference>
<evidence type="ECO:0000256" key="1">
    <source>
        <dbReference type="ARBA" id="ARBA00004245"/>
    </source>
</evidence>
<dbReference type="Proteomes" id="UP000308199">
    <property type="component" value="Unassembled WGS sequence"/>
</dbReference>
<dbReference type="Pfam" id="PF00566">
    <property type="entry name" value="RabGAP-TBC"/>
    <property type="match status" value="1"/>
</dbReference>
<dbReference type="PROSITE" id="PS50086">
    <property type="entry name" value="TBC_RABGAP"/>
    <property type="match status" value="1"/>
</dbReference>
<dbReference type="EMBL" id="SGPK01000080">
    <property type="protein sequence ID" value="THH08989.1"/>
    <property type="molecule type" value="Genomic_DNA"/>
</dbReference>